<dbReference type="PROSITE" id="PS00455">
    <property type="entry name" value="AMP_BINDING"/>
    <property type="match status" value="1"/>
</dbReference>
<dbReference type="InterPro" id="IPR042099">
    <property type="entry name" value="ANL_N_sf"/>
</dbReference>
<keyword evidence="2" id="KW-0436">Ligase</keyword>
<organism evidence="6 7">
    <name type="scientific">Corynebacterium poyangense</name>
    <dbReference type="NCBI Taxonomy" id="2684405"/>
    <lineage>
        <taxon>Bacteria</taxon>
        <taxon>Bacillati</taxon>
        <taxon>Actinomycetota</taxon>
        <taxon>Actinomycetes</taxon>
        <taxon>Mycobacteriales</taxon>
        <taxon>Corynebacteriaceae</taxon>
        <taxon>Corynebacterium</taxon>
    </lineage>
</organism>
<evidence type="ECO:0000313" key="7">
    <source>
        <dbReference type="Proteomes" id="UP000516320"/>
    </source>
</evidence>
<proteinExistence type="inferred from homology"/>
<dbReference type="Proteomes" id="UP000516320">
    <property type="component" value="Chromosome"/>
</dbReference>
<dbReference type="AlphaFoldDB" id="A0A7H0SN08"/>
<dbReference type="KEGG" id="cpoy:GP475_04205"/>
<evidence type="ECO:0000256" key="3">
    <source>
        <dbReference type="SAM" id="MobiDB-lite"/>
    </source>
</evidence>
<protein>
    <submittedName>
        <fullName evidence="6">AMP-binding protein</fullName>
    </submittedName>
</protein>
<evidence type="ECO:0000259" key="4">
    <source>
        <dbReference type="Pfam" id="PF00501"/>
    </source>
</evidence>
<feature type="compositionally biased region" description="Polar residues" evidence="3">
    <location>
        <begin position="561"/>
        <end position="572"/>
    </location>
</feature>
<comment type="similarity">
    <text evidence="1">Belongs to the ATP-dependent AMP-binding enzyme family.</text>
</comment>
<dbReference type="CDD" id="cd04433">
    <property type="entry name" value="AFD_class_I"/>
    <property type="match status" value="1"/>
</dbReference>
<dbReference type="EMBL" id="CP046884">
    <property type="protein sequence ID" value="QNQ89933.1"/>
    <property type="molecule type" value="Genomic_DNA"/>
</dbReference>
<dbReference type="InterPro" id="IPR025110">
    <property type="entry name" value="AMP-bd_C"/>
</dbReference>
<evidence type="ECO:0000313" key="6">
    <source>
        <dbReference type="EMBL" id="QNQ89933.1"/>
    </source>
</evidence>
<dbReference type="PANTHER" id="PTHR43201">
    <property type="entry name" value="ACYL-COA SYNTHETASE"/>
    <property type="match status" value="1"/>
</dbReference>
<evidence type="ECO:0000259" key="5">
    <source>
        <dbReference type="Pfam" id="PF13193"/>
    </source>
</evidence>
<keyword evidence="7" id="KW-1185">Reference proteome</keyword>
<dbReference type="GO" id="GO:0031956">
    <property type="term" value="F:medium-chain fatty acid-CoA ligase activity"/>
    <property type="evidence" value="ECO:0007669"/>
    <property type="project" value="TreeGrafter"/>
</dbReference>
<feature type="domain" description="AMP-binding enzyme C-terminal" evidence="5">
    <location>
        <begin position="474"/>
        <end position="547"/>
    </location>
</feature>
<dbReference type="PANTHER" id="PTHR43201:SF5">
    <property type="entry name" value="MEDIUM-CHAIN ACYL-COA LIGASE ACSF2, MITOCHONDRIAL"/>
    <property type="match status" value="1"/>
</dbReference>
<dbReference type="InterPro" id="IPR020845">
    <property type="entry name" value="AMP-binding_CS"/>
</dbReference>
<dbReference type="InterPro" id="IPR000873">
    <property type="entry name" value="AMP-dep_synth/lig_dom"/>
</dbReference>
<gene>
    <name evidence="6" type="ORF">GP475_04205</name>
</gene>
<evidence type="ECO:0000256" key="1">
    <source>
        <dbReference type="ARBA" id="ARBA00006432"/>
    </source>
</evidence>
<feature type="region of interest" description="Disordered" evidence="3">
    <location>
        <begin position="546"/>
        <end position="572"/>
    </location>
</feature>
<dbReference type="Pfam" id="PF13193">
    <property type="entry name" value="AMP-binding_C"/>
    <property type="match status" value="1"/>
</dbReference>
<dbReference type="GO" id="GO:0006631">
    <property type="term" value="P:fatty acid metabolic process"/>
    <property type="evidence" value="ECO:0007669"/>
    <property type="project" value="TreeGrafter"/>
</dbReference>
<dbReference type="RefSeq" id="WP_187975391.1">
    <property type="nucleotide sequence ID" value="NZ_CP046884.1"/>
</dbReference>
<dbReference type="Gene3D" id="3.40.50.12780">
    <property type="entry name" value="N-terminal domain of ligase-like"/>
    <property type="match status" value="1"/>
</dbReference>
<dbReference type="Gene3D" id="3.30.300.30">
    <property type="match status" value="1"/>
</dbReference>
<feature type="domain" description="AMP-dependent synthetase/ligase" evidence="4">
    <location>
        <begin position="64"/>
        <end position="425"/>
    </location>
</feature>
<dbReference type="InterPro" id="IPR045851">
    <property type="entry name" value="AMP-bd_C_sf"/>
</dbReference>
<reference evidence="6 7" key="1">
    <citation type="submission" date="2019-12" db="EMBL/GenBank/DDBJ databases">
        <title>Corynebacterium sp. nov., isolated from feces of the Anser Albifrons in China.</title>
        <authorList>
            <person name="Liu Q."/>
        </authorList>
    </citation>
    <scope>NUCLEOTIDE SEQUENCE [LARGE SCALE GENOMIC DNA]</scope>
    <source>
        <strain evidence="6 7">4H37-19</strain>
    </source>
</reference>
<name>A0A7H0SN08_9CORY</name>
<dbReference type="SUPFAM" id="SSF56801">
    <property type="entry name" value="Acetyl-CoA synthetase-like"/>
    <property type="match status" value="1"/>
</dbReference>
<evidence type="ECO:0000256" key="2">
    <source>
        <dbReference type="ARBA" id="ARBA00022598"/>
    </source>
</evidence>
<sequence>MTQYTMNTRVPRAIPRSEISRQLWFFLRKVLQRKLISFDGPRSIKADLANIRRWGGLEATIMARGARQVPDRVALVDDDGELTYFEFFRQADRLARAFHQRGYHSGANVGVLALNGRAAILPLTARQMAGYNIFMINANASATQIEQYLDFHDIKVLIVDEEFLPRITPTARQREIILGHLEPEPVETGPYQGRIFESLQQVIDTADPQEKLPRKPHKSMHVVMTSGTTGLPKGVVRRQVPTPQGFASVVAAMPLERNMDVLLTAVLFHAYGWAYMGFSFLTQSRVITRRHFSPEQVLKDFRDYDVTMWVSAATRIRNVISHMNNHGIQRHDGLKLITNSGSPLLPVEIEQSAEKFGPVLCSMYGSSETSALAAAGAQELVDDPQLTGKIYPGAQIKIVDDAGNELPDGQEGTILVSCFDLFNGYTDPRFEADMINGYYYMGDRGYRIGNCLYVQGRDDDLVITQFAEKVYPIEIEDELLRDDRISDAHVRGVGDPLTGQALQAFVSTKHPISPDEIRQRIKGQLSDAHVPRDIIFVEELERGPTGKVIRTALPEPDEKNQQAPLPSSVQSS</sequence>
<accession>A0A7H0SN08</accession>
<dbReference type="Pfam" id="PF00501">
    <property type="entry name" value="AMP-binding"/>
    <property type="match status" value="1"/>
</dbReference>